<keyword evidence="3" id="KW-1185">Reference proteome</keyword>
<gene>
    <name evidence="2" type="ORF">B0I36DRAFT_356793</name>
</gene>
<sequence length="183" mass="19754">MELFYYGTCEQITSDVLAVGIVDNDDSSAVQSEVSRALRRMPNEHFGIWGEMAIGAVPGCTEPFLTPSYKGSHSGRKFAAAILASEAIKLLRKQEKQQQQEQAALLPPSSGPAPPETPGRAEGHVSGSEFAESLDRSLRERQMAALESLARGVMRGQGFEASRLIHRGFSVQVSPVSARILLG</sequence>
<reference evidence="2" key="1">
    <citation type="journal article" date="2021" name="Nat. Commun.">
        <title>Genetic determinants of endophytism in the Arabidopsis root mycobiome.</title>
        <authorList>
            <person name="Mesny F."/>
            <person name="Miyauchi S."/>
            <person name="Thiergart T."/>
            <person name="Pickel B."/>
            <person name="Atanasova L."/>
            <person name="Karlsson M."/>
            <person name="Huettel B."/>
            <person name="Barry K.W."/>
            <person name="Haridas S."/>
            <person name="Chen C."/>
            <person name="Bauer D."/>
            <person name="Andreopoulos W."/>
            <person name="Pangilinan J."/>
            <person name="LaButti K."/>
            <person name="Riley R."/>
            <person name="Lipzen A."/>
            <person name="Clum A."/>
            <person name="Drula E."/>
            <person name="Henrissat B."/>
            <person name="Kohler A."/>
            <person name="Grigoriev I.V."/>
            <person name="Martin F.M."/>
            <person name="Hacquard S."/>
        </authorList>
    </citation>
    <scope>NUCLEOTIDE SEQUENCE</scope>
    <source>
        <strain evidence="2">MPI-CAGE-CH-0230</strain>
    </source>
</reference>
<accession>A0A9P8XP56</accession>
<dbReference type="GeneID" id="70187229"/>
<dbReference type="AlphaFoldDB" id="A0A9P8XP56"/>
<evidence type="ECO:0000256" key="1">
    <source>
        <dbReference type="SAM" id="MobiDB-lite"/>
    </source>
</evidence>
<organism evidence="2 3">
    <name type="scientific">Microdochium trichocladiopsis</name>
    <dbReference type="NCBI Taxonomy" id="1682393"/>
    <lineage>
        <taxon>Eukaryota</taxon>
        <taxon>Fungi</taxon>
        <taxon>Dikarya</taxon>
        <taxon>Ascomycota</taxon>
        <taxon>Pezizomycotina</taxon>
        <taxon>Sordariomycetes</taxon>
        <taxon>Xylariomycetidae</taxon>
        <taxon>Xylariales</taxon>
        <taxon>Microdochiaceae</taxon>
        <taxon>Microdochium</taxon>
    </lineage>
</organism>
<evidence type="ECO:0000313" key="2">
    <source>
        <dbReference type="EMBL" id="KAH7009069.1"/>
    </source>
</evidence>
<proteinExistence type="predicted"/>
<name>A0A9P8XP56_9PEZI</name>
<comment type="caution">
    <text evidence="2">The sequence shown here is derived from an EMBL/GenBank/DDBJ whole genome shotgun (WGS) entry which is preliminary data.</text>
</comment>
<dbReference type="EMBL" id="JAGTJQ010000020">
    <property type="protein sequence ID" value="KAH7009069.1"/>
    <property type="molecule type" value="Genomic_DNA"/>
</dbReference>
<dbReference type="Proteomes" id="UP000756346">
    <property type="component" value="Unassembled WGS sequence"/>
</dbReference>
<evidence type="ECO:0000313" key="3">
    <source>
        <dbReference type="Proteomes" id="UP000756346"/>
    </source>
</evidence>
<feature type="compositionally biased region" description="Low complexity" evidence="1">
    <location>
        <begin position="99"/>
        <end position="108"/>
    </location>
</feature>
<protein>
    <submittedName>
        <fullName evidence="2">Uncharacterized protein</fullName>
    </submittedName>
</protein>
<dbReference type="RefSeq" id="XP_046003767.1">
    <property type="nucleotide sequence ID" value="XM_046157683.1"/>
</dbReference>
<feature type="region of interest" description="Disordered" evidence="1">
    <location>
        <begin position="97"/>
        <end position="134"/>
    </location>
</feature>